<sequence>MATPPALGSASPAHDDDVPQGLPPQQHEADLIPADWFSDRWYHCDDETVRRCSEQEVSEEKVRLALMSCSTFAETSEETGDVLEFRAGTLVGWKEPAIIGTDDDDPGGLRLCTGRACNAMVFLSAQVQCIATQDSETNYRTNDWWRIDESIPAYCCKAVEWESTV</sequence>
<dbReference type="EMBL" id="LSRX01001080">
    <property type="protein sequence ID" value="OLP83942.1"/>
    <property type="molecule type" value="Genomic_DNA"/>
</dbReference>
<comment type="caution">
    <text evidence="1">The sequence shown here is derived from an EMBL/GenBank/DDBJ whole genome shotgun (WGS) entry which is preliminary data.</text>
</comment>
<dbReference type="AlphaFoldDB" id="A0A1Q9CLZ7"/>
<organism evidence="1 2">
    <name type="scientific">Symbiodinium microadriaticum</name>
    <name type="common">Dinoflagellate</name>
    <name type="synonym">Zooxanthella microadriatica</name>
    <dbReference type="NCBI Taxonomy" id="2951"/>
    <lineage>
        <taxon>Eukaryota</taxon>
        <taxon>Sar</taxon>
        <taxon>Alveolata</taxon>
        <taxon>Dinophyceae</taxon>
        <taxon>Suessiales</taxon>
        <taxon>Symbiodiniaceae</taxon>
        <taxon>Symbiodinium</taxon>
    </lineage>
</organism>
<keyword evidence="2" id="KW-1185">Reference proteome</keyword>
<reference evidence="1 2" key="1">
    <citation type="submission" date="2016-02" db="EMBL/GenBank/DDBJ databases">
        <title>Genome analysis of coral dinoflagellate symbionts highlights evolutionary adaptations to a symbiotic lifestyle.</title>
        <authorList>
            <person name="Aranda M."/>
            <person name="Li Y."/>
            <person name="Liew Y.J."/>
            <person name="Baumgarten S."/>
            <person name="Simakov O."/>
            <person name="Wilson M."/>
            <person name="Piel J."/>
            <person name="Ashoor H."/>
            <person name="Bougouffa S."/>
            <person name="Bajic V.B."/>
            <person name="Ryu T."/>
            <person name="Ravasi T."/>
            <person name="Bayer T."/>
            <person name="Micklem G."/>
            <person name="Kim H."/>
            <person name="Bhak J."/>
            <person name="Lajeunesse T.C."/>
            <person name="Voolstra C.R."/>
        </authorList>
    </citation>
    <scope>NUCLEOTIDE SEQUENCE [LARGE SCALE GENOMIC DNA]</scope>
    <source>
        <strain evidence="1 2">CCMP2467</strain>
    </source>
</reference>
<proteinExistence type="predicted"/>
<protein>
    <submittedName>
        <fullName evidence="1">Uncharacterized protein</fullName>
    </submittedName>
</protein>
<evidence type="ECO:0000313" key="1">
    <source>
        <dbReference type="EMBL" id="OLP83942.1"/>
    </source>
</evidence>
<name>A0A1Q9CLZ7_SYMMI</name>
<dbReference type="OrthoDB" id="406167at2759"/>
<accession>A0A1Q9CLZ7</accession>
<gene>
    <name evidence="1" type="ORF">AK812_SmicGene35244</name>
</gene>
<evidence type="ECO:0000313" key="2">
    <source>
        <dbReference type="Proteomes" id="UP000186817"/>
    </source>
</evidence>
<dbReference type="Proteomes" id="UP000186817">
    <property type="component" value="Unassembled WGS sequence"/>
</dbReference>